<dbReference type="InterPro" id="IPR010920">
    <property type="entry name" value="LSM_dom_sf"/>
</dbReference>
<dbReference type="Pfam" id="PF00924">
    <property type="entry name" value="MS_channel_2nd"/>
    <property type="match status" value="1"/>
</dbReference>
<dbReference type="Pfam" id="PF21088">
    <property type="entry name" value="MS_channel_1st"/>
    <property type="match status" value="1"/>
</dbReference>
<keyword evidence="4 7" id="KW-0812">Transmembrane</keyword>
<reference evidence="12" key="1">
    <citation type="submission" date="2023-07" db="EMBL/GenBank/DDBJ databases">
        <authorList>
            <person name="Weinstock G."/>
            <person name="Sodergren E."/>
            <person name="Lobos E.A."/>
            <person name="Fulton L."/>
            <person name="Fulton R."/>
            <person name="Courtney L."/>
            <person name="Fronick C."/>
            <person name="O'Laughlin M."/>
            <person name="Godfrey J."/>
            <person name="Wilson R.M."/>
            <person name="Miner T."/>
            <person name="Farmer C."/>
            <person name="Delehaunty K."/>
            <person name="Cordes M."/>
            <person name="Minx P."/>
            <person name="Tomlinson C."/>
            <person name="Chen J."/>
            <person name="Wollam A."/>
            <person name="Pepin K.H."/>
            <person name="Bhonagiri V."/>
            <person name="Zhang X."/>
            <person name="Suruliraj S."/>
            <person name="Antonio M."/>
            <person name="Secka O."/>
            <person name="Thomas J."/>
            <person name="Warren W."/>
            <person name="Mitreva M."/>
            <person name="Mardis E.R."/>
            <person name="Wilson R.K."/>
        </authorList>
    </citation>
    <scope>NUCLEOTIDE SEQUENCE [LARGE SCALE GENOMIC DNA]</scope>
    <source>
        <strain evidence="12">GAM100Ai</strain>
    </source>
</reference>
<feature type="domain" description="Mechanosensitive ion channel transmembrane helices 2/3" evidence="10">
    <location>
        <begin position="88"/>
        <end position="128"/>
    </location>
</feature>
<keyword evidence="3" id="KW-1003">Cell membrane</keyword>
<dbReference type="PANTHER" id="PTHR30221:SF1">
    <property type="entry name" value="SMALL-CONDUCTANCE MECHANOSENSITIVE CHANNEL"/>
    <property type="match status" value="1"/>
</dbReference>
<dbReference type="InterPro" id="IPR011014">
    <property type="entry name" value="MscS_channel_TM-2"/>
</dbReference>
<dbReference type="GO" id="GO:0005886">
    <property type="term" value="C:plasma membrane"/>
    <property type="evidence" value="ECO:0007669"/>
    <property type="project" value="UniProtKB-SubCell"/>
</dbReference>
<evidence type="ECO:0000256" key="2">
    <source>
        <dbReference type="ARBA" id="ARBA00008017"/>
    </source>
</evidence>
<dbReference type="Pfam" id="PF21082">
    <property type="entry name" value="MS_channel_3rd"/>
    <property type="match status" value="1"/>
</dbReference>
<comment type="subcellular location">
    <subcellularLocation>
        <location evidence="1">Cell membrane</location>
        <topology evidence="1">Multi-pass membrane protein</topology>
    </subcellularLocation>
</comment>
<evidence type="ECO:0000256" key="6">
    <source>
        <dbReference type="ARBA" id="ARBA00023136"/>
    </source>
</evidence>
<feature type="domain" description="Mechanosensitive ion channel MscS" evidence="8">
    <location>
        <begin position="129"/>
        <end position="195"/>
    </location>
</feature>
<dbReference type="Gene3D" id="3.30.70.100">
    <property type="match status" value="1"/>
</dbReference>
<evidence type="ECO:0000259" key="9">
    <source>
        <dbReference type="Pfam" id="PF21082"/>
    </source>
</evidence>
<comment type="caution">
    <text evidence="11">The sequence shown here is derived from an EMBL/GenBank/DDBJ whole genome shotgun (WGS) entry which is preliminary data.</text>
</comment>
<keyword evidence="6 7" id="KW-0472">Membrane</keyword>
<evidence type="ECO:0000256" key="5">
    <source>
        <dbReference type="ARBA" id="ARBA00022989"/>
    </source>
</evidence>
<gene>
    <name evidence="11" type="ORF">HMPREF1391_00150</name>
</gene>
<sequence length="301" mass="33603">MLTCQISYIRISYLASVSDFVICKERFMDEIKTLLVDFFPQAKHFGIILIKAIVVFCIGFYFSFFLRNKTMKLLSKKDEILANFVAQVTFILILIITTIIALSTLGVQTTSIITVLGTVGIAVALALKDYLSSIAGGIILIILHPFKKGDIIEISGLEGKVEALNFFNTSLRLHDGRLAVLPNRSVANSNIINSNNTACRRIEWVCGVGYGSDIELVHKTIKDVIDGMEKIDKNMPTFIGITDFGQSSLNFTIRVWAKIEDGIFNVRSELIERIKNALDANRIEIPFNKLDISINKQDSSK</sequence>
<evidence type="ECO:0000313" key="12">
    <source>
        <dbReference type="Proteomes" id="UP000001345"/>
    </source>
</evidence>
<evidence type="ECO:0000259" key="8">
    <source>
        <dbReference type="Pfam" id="PF00924"/>
    </source>
</evidence>
<name>A0AB72ZWU7_HELPX</name>
<dbReference type="InterPro" id="IPR049278">
    <property type="entry name" value="MS_channel_C"/>
</dbReference>
<dbReference type="EMBL" id="ANFP01000007">
    <property type="protein sequence ID" value="EKQ72910.1"/>
    <property type="molecule type" value="Genomic_DNA"/>
</dbReference>
<evidence type="ECO:0000313" key="11">
    <source>
        <dbReference type="EMBL" id="EKQ72910.1"/>
    </source>
</evidence>
<evidence type="ECO:0000256" key="4">
    <source>
        <dbReference type="ARBA" id="ARBA00022692"/>
    </source>
</evidence>
<dbReference type="InterPro" id="IPR006685">
    <property type="entry name" value="MscS_channel_2nd"/>
</dbReference>
<keyword evidence="5 7" id="KW-1133">Transmembrane helix</keyword>
<dbReference type="AlphaFoldDB" id="A0AB72ZWU7"/>
<dbReference type="GO" id="GO:0008381">
    <property type="term" value="F:mechanosensitive monoatomic ion channel activity"/>
    <property type="evidence" value="ECO:0007669"/>
    <property type="project" value="InterPro"/>
</dbReference>
<dbReference type="Gene3D" id="1.10.287.1260">
    <property type="match status" value="1"/>
</dbReference>
<accession>A0AB72ZWU7</accession>
<evidence type="ECO:0000259" key="10">
    <source>
        <dbReference type="Pfam" id="PF21088"/>
    </source>
</evidence>
<feature type="transmembrane region" description="Helical" evidence="7">
    <location>
        <begin position="45"/>
        <end position="68"/>
    </location>
</feature>
<dbReference type="SUPFAM" id="SSF82861">
    <property type="entry name" value="Mechanosensitive channel protein MscS (YggB), transmembrane region"/>
    <property type="match status" value="1"/>
</dbReference>
<organism evidence="11 12">
    <name type="scientific">Helicobacter pylori GAM100Ai</name>
    <dbReference type="NCBI Taxonomy" id="1159019"/>
    <lineage>
        <taxon>Bacteria</taxon>
        <taxon>Pseudomonadati</taxon>
        <taxon>Campylobacterota</taxon>
        <taxon>Epsilonproteobacteria</taxon>
        <taxon>Campylobacterales</taxon>
        <taxon>Helicobacteraceae</taxon>
        <taxon>Helicobacter</taxon>
    </lineage>
</organism>
<dbReference type="SUPFAM" id="SSF50182">
    <property type="entry name" value="Sm-like ribonucleoproteins"/>
    <property type="match status" value="1"/>
</dbReference>
<dbReference type="Proteomes" id="UP000001345">
    <property type="component" value="Unassembled WGS sequence"/>
</dbReference>
<dbReference type="SUPFAM" id="SSF82689">
    <property type="entry name" value="Mechanosensitive channel protein MscS (YggB), C-terminal domain"/>
    <property type="match status" value="1"/>
</dbReference>
<feature type="transmembrane region" description="Helical" evidence="7">
    <location>
        <begin position="80"/>
        <end position="102"/>
    </location>
</feature>
<dbReference type="InterPro" id="IPR011066">
    <property type="entry name" value="MscS_channel_C_sf"/>
</dbReference>
<dbReference type="Gene3D" id="2.30.30.60">
    <property type="match status" value="1"/>
</dbReference>
<evidence type="ECO:0000256" key="1">
    <source>
        <dbReference type="ARBA" id="ARBA00004651"/>
    </source>
</evidence>
<feature type="domain" description="Mechanosensitive ion channel MscS C-terminal" evidence="9">
    <location>
        <begin position="202"/>
        <end position="285"/>
    </location>
</feature>
<dbReference type="InterPro" id="IPR045275">
    <property type="entry name" value="MscS_archaea/bacteria_type"/>
</dbReference>
<dbReference type="InterPro" id="IPR049142">
    <property type="entry name" value="MS_channel_1st"/>
</dbReference>
<protein>
    <submittedName>
        <fullName evidence="11">Transporter, small conductance mechanosensitive ion channel MscS family protein</fullName>
    </submittedName>
</protein>
<dbReference type="PANTHER" id="PTHR30221">
    <property type="entry name" value="SMALL-CONDUCTANCE MECHANOSENSITIVE CHANNEL"/>
    <property type="match status" value="1"/>
</dbReference>
<proteinExistence type="inferred from homology"/>
<dbReference type="NCBIfam" id="NF047602">
    <property type="entry name" value="MscsSHelicob"/>
    <property type="match status" value="1"/>
</dbReference>
<evidence type="ECO:0000256" key="3">
    <source>
        <dbReference type="ARBA" id="ARBA00022475"/>
    </source>
</evidence>
<comment type="similarity">
    <text evidence="2">Belongs to the MscS (TC 1.A.23) family.</text>
</comment>
<dbReference type="InterPro" id="IPR023408">
    <property type="entry name" value="MscS_beta-dom_sf"/>
</dbReference>
<feature type="transmembrane region" description="Helical" evidence="7">
    <location>
        <begin position="108"/>
        <end position="127"/>
    </location>
</feature>
<evidence type="ECO:0000256" key="7">
    <source>
        <dbReference type="SAM" id="Phobius"/>
    </source>
</evidence>